<dbReference type="InterPro" id="IPR052727">
    <property type="entry name" value="Rab4/Rab5_effector"/>
</dbReference>
<feature type="compositionally biased region" description="Low complexity" evidence="1">
    <location>
        <begin position="645"/>
        <end position="655"/>
    </location>
</feature>
<accession>A0A8T1UCG0</accession>
<evidence type="ECO:0000256" key="1">
    <source>
        <dbReference type="SAM" id="MobiDB-lite"/>
    </source>
</evidence>
<dbReference type="PANTHER" id="PTHR13510:SF44">
    <property type="entry name" value="RABENOSYN-5"/>
    <property type="match status" value="1"/>
</dbReference>
<evidence type="ECO:0000313" key="3">
    <source>
        <dbReference type="Proteomes" id="UP000688947"/>
    </source>
</evidence>
<dbReference type="EMBL" id="JAENGZ010000465">
    <property type="protein sequence ID" value="KAG6958811.1"/>
    <property type="molecule type" value="Genomic_DNA"/>
</dbReference>
<dbReference type="VEuPathDB" id="FungiDB:PC110_g4960"/>
<name>A0A8T1UCG0_9STRA</name>
<dbReference type="OrthoDB" id="154468at2759"/>
<organism evidence="2 3">
    <name type="scientific">Phytophthora cactorum</name>
    <dbReference type="NCBI Taxonomy" id="29920"/>
    <lineage>
        <taxon>Eukaryota</taxon>
        <taxon>Sar</taxon>
        <taxon>Stramenopiles</taxon>
        <taxon>Oomycota</taxon>
        <taxon>Peronosporomycetes</taxon>
        <taxon>Peronosporales</taxon>
        <taxon>Peronosporaceae</taxon>
        <taxon>Phytophthora</taxon>
    </lineage>
</organism>
<evidence type="ECO:0008006" key="4">
    <source>
        <dbReference type="Google" id="ProtNLM"/>
    </source>
</evidence>
<proteinExistence type="predicted"/>
<gene>
    <name evidence="2" type="ORF">JG687_00009162</name>
</gene>
<protein>
    <recommendedName>
        <fullName evidence="4">START-like domain</fullName>
    </recommendedName>
</protein>
<dbReference type="CDD" id="cd00065">
    <property type="entry name" value="FYVE_like_SF"/>
    <property type="match status" value="1"/>
</dbReference>
<sequence>MNELQVVAKTIVEANLDPYLQYWDVDNRKVNPNSWKLVKSKNRMRVYSERQWRRQQENSLADTDLQSMLCVGTTPGTLDDVMLGVMSPTLEVTRTKASYLDDLSGAAVLSTVKEPTSEDPFKSVTVKWMELDVRRRSMGFVKNRDYVYVEATGIGYLPSGERLGYHVMHSVDIPQAHDLAGRVRAKLSVCSFFRQRRDDSVSVYVMAMMDAMSDKVRRLVVPCFIKTLLSTLKYAYCGEMKKLSQALNDRTPRAKSPFVDYLVRTQAATMAKGENVASPLRRIILPPGDINELEVVANAILEANLERYQHFTDVDNSKINSHQWKYIKSKDQIKVYAERRQKRRRSAFQSTPINDANLELQSMLCVGSTPGTLDDVMLGILSPTLEATRTKTSFVDDRSGSALLSVAKAPTAEESFQSVVVNWMELDVRRRSMGIVKNRDYIYVEATGMKLMLNGARLGYRLMHSVDFPQAHLLEGRVRAKLSVCCFFRQETESSVSVYMMGMMDPMSDGVRRMIVPCFVKRMLSPLKYAHYGEMKKLTQALGERYAELKTLKTRDADHNCTACRKHLGRLGKLVGHHSTCKLCFRYVCNSCRVEKEMSFVTLDLKMTQRKVTFCPSCVSEATVEAPPELLDVEPRRQAVNYQRNNSVGSSVSSGWGTLLDNDPQQITL</sequence>
<dbReference type="AlphaFoldDB" id="A0A8T1UCG0"/>
<dbReference type="VEuPathDB" id="FungiDB:PC110_g4961"/>
<reference evidence="2" key="1">
    <citation type="submission" date="2021-01" db="EMBL/GenBank/DDBJ databases">
        <title>Phytophthora aleatoria, a newly-described species from Pinus radiata is distinct from Phytophthora cactorum isolates based on comparative genomics.</title>
        <authorList>
            <person name="Mcdougal R."/>
            <person name="Panda P."/>
            <person name="Williams N."/>
            <person name="Studholme D.J."/>
        </authorList>
    </citation>
    <scope>NUCLEOTIDE SEQUENCE</scope>
    <source>
        <strain evidence="2">NZFS 3830</strain>
    </source>
</reference>
<feature type="region of interest" description="Disordered" evidence="1">
    <location>
        <begin position="644"/>
        <end position="669"/>
    </location>
</feature>
<dbReference type="PANTHER" id="PTHR13510">
    <property type="entry name" value="FYVE-FINGER-CONTAINING RAB5 EFFECTOR PROTEIN RABENOSYN-5-RELATED"/>
    <property type="match status" value="1"/>
</dbReference>
<dbReference type="Proteomes" id="UP000688947">
    <property type="component" value="Unassembled WGS sequence"/>
</dbReference>
<evidence type="ECO:0000313" key="2">
    <source>
        <dbReference type="EMBL" id="KAG6958811.1"/>
    </source>
</evidence>
<comment type="caution">
    <text evidence="2">The sequence shown here is derived from an EMBL/GenBank/DDBJ whole genome shotgun (WGS) entry which is preliminary data.</text>
</comment>